<dbReference type="AlphaFoldDB" id="A0A381P5K6"/>
<evidence type="ECO:0000259" key="1">
    <source>
        <dbReference type="Pfam" id="PF14238"/>
    </source>
</evidence>
<dbReference type="Pfam" id="PF14238">
    <property type="entry name" value="DUF4340"/>
    <property type="match status" value="1"/>
</dbReference>
<dbReference type="InterPro" id="IPR025641">
    <property type="entry name" value="DUF4340"/>
</dbReference>
<reference evidence="2" key="1">
    <citation type="submission" date="2018-05" db="EMBL/GenBank/DDBJ databases">
        <authorList>
            <person name="Lanie J.A."/>
            <person name="Ng W.-L."/>
            <person name="Kazmierczak K.M."/>
            <person name="Andrzejewski T.M."/>
            <person name="Davidsen T.M."/>
            <person name="Wayne K.J."/>
            <person name="Tettelin H."/>
            <person name="Glass J.I."/>
            <person name="Rusch D."/>
            <person name="Podicherti R."/>
            <person name="Tsui H.-C.T."/>
            <person name="Winkler M.E."/>
        </authorList>
    </citation>
    <scope>NUCLEOTIDE SEQUENCE</scope>
</reference>
<feature type="non-terminal residue" evidence="2">
    <location>
        <position position="1"/>
    </location>
</feature>
<organism evidence="2">
    <name type="scientific">marine metagenome</name>
    <dbReference type="NCBI Taxonomy" id="408172"/>
    <lineage>
        <taxon>unclassified sequences</taxon>
        <taxon>metagenomes</taxon>
        <taxon>ecological metagenomes</taxon>
    </lineage>
</organism>
<dbReference type="EMBL" id="UINC01000854">
    <property type="protein sequence ID" value="SUZ62211.1"/>
    <property type="molecule type" value="Genomic_DNA"/>
</dbReference>
<gene>
    <name evidence="2" type="ORF">METZ01_LOCUS15065</name>
</gene>
<evidence type="ECO:0000313" key="2">
    <source>
        <dbReference type="EMBL" id="SUZ62211.1"/>
    </source>
</evidence>
<feature type="domain" description="DUF4340" evidence="1">
    <location>
        <begin position="50"/>
        <end position="213"/>
    </location>
</feature>
<proteinExistence type="predicted"/>
<name>A0A381P5K6_9ZZZZ</name>
<accession>A0A381P5K6</accession>
<protein>
    <recommendedName>
        <fullName evidence="1">DUF4340 domain-containing protein</fullName>
    </recommendedName>
</protein>
<sequence length="294" mass="32724">VALVWWFRLGDDEQRPESLLSFEPDSIQRIEISAIGEKRGVTLVRDTDNWQLVPDIPADADKVEQFLTKLADTDSGWPVAEQDSTAERFEVTNENHQRHIVLYDADKVLGGVYLGTSPGYRKVHARADSGGPVYSVKFSVYEVGMDSASWLDRSILQAVGEVRELTLEGVFSLSSEGDDGWVSDQGGDLDQDAVQILIDRFRNLTITGIYEEPVSDGPLRTYIVTDDEGPQHLTIVRLEKADEDATSSRYVVSSNRREGHFELASYIAERIETTLDDLVVTPSDEEEVGAAIDD</sequence>